<accession>A0A7W7U405</accession>
<dbReference type="AlphaFoldDB" id="A0A7W7U405"/>
<evidence type="ECO:0008006" key="4">
    <source>
        <dbReference type="Google" id="ProtNLM"/>
    </source>
</evidence>
<dbReference type="EMBL" id="JACHJY010000006">
    <property type="protein sequence ID" value="MBB4983757.1"/>
    <property type="molecule type" value="Genomic_DNA"/>
</dbReference>
<keyword evidence="3" id="KW-1185">Reference proteome</keyword>
<reference evidence="2 3" key="1">
    <citation type="submission" date="2020-08" db="EMBL/GenBank/DDBJ databases">
        <title>Genomic Encyclopedia of Type Strains, Phase III (KMG-III): the genomes of soil and plant-associated and newly described type strains.</title>
        <authorList>
            <person name="Whitman W."/>
        </authorList>
    </citation>
    <scope>NUCLEOTIDE SEQUENCE [LARGE SCALE GENOMIC DNA]</scope>
    <source>
        <strain evidence="2 3">SFB5A</strain>
    </source>
</reference>
<feature type="chain" id="PRO_5031540207" description="Peptidase inhibitor family I36" evidence="1">
    <location>
        <begin position="33"/>
        <end position="138"/>
    </location>
</feature>
<name>A0A7W7U405_9ACTN</name>
<proteinExistence type="predicted"/>
<protein>
    <recommendedName>
        <fullName evidence="4">Peptidase inhibitor family I36</fullName>
    </recommendedName>
</protein>
<dbReference type="Pfam" id="PF03995">
    <property type="entry name" value="Inhibitor_I36"/>
    <property type="match status" value="1"/>
</dbReference>
<evidence type="ECO:0000313" key="2">
    <source>
        <dbReference type="EMBL" id="MBB4983757.1"/>
    </source>
</evidence>
<gene>
    <name evidence="2" type="ORF">GGE06_004699</name>
</gene>
<evidence type="ECO:0000256" key="1">
    <source>
        <dbReference type="SAM" id="SignalP"/>
    </source>
</evidence>
<evidence type="ECO:0000313" key="3">
    <source>
        <dbReference type="Proteomes" id="UP000582643"/>
    </source>
</evidence>
<feature type="signal peptide" evidence="1">
    <location>
        <begin position="1"/>
        <end position="32"/>
    </location>
</feature>
<keyword evidence="1" id="KW-0732">Signal</keyword>
<sequence>MQRTALRRVAATAIALAALGAGALATAGSASAATGKNGYLESGEFGLYYNSNTSGAVWDLYVADPNFWGETFPGPGNGTGQWVNDNTASYYNHDSLTWWVYTDADAGGDEGDLPPGYVGNASARFKNLISSAYHYKAR</sequence>
<dbReference type="Proteomes" id="UP000582643">
    <property type="component" value="Unassembled WGS sequence"/>
</dbReference>
<dbReference type="RefSeq" id="WP_116159450.1">
    <property type="nucleotide sequence ID" value="NZ_JACHJY010000006.1"/>
</dbReference>
<comment type="caution">
    <text evidence="2">The sequence shown here is derived from an EMBL/GenBank/DDBJ whole genome shotgun (WGS) entry which is preliminary data.</text>
</comment>
<organism evidence="2 3">
    <name type="scientific">Streptomyces nymphaeiformis</name>
    <dbReference type="NCBI Taxonomy" id="2663842"/>
    <lineage>
        <taxon>Bacteria</taxon>
        <taxon>Bacillati</taxon>
        <taxon>Actinomycetota</taxon>
        <taxon>Actinomycetes</taxon>
        <taxon>Kitasatosporales</taxon>
        <taxon>Streptomycetaceae</taxon>
        <taxon>Streptomyces</taxon>
    </lineage>
</organism>
<dbReference type="Gene3D" id="2.60.20.10">
    <property type="entry name" value="Crystallins"/>
    <property type="match status" value="1"/>
</dbReference>